<evidence type="ECO:0000313" key="3">
    <source>
        <dbReference type="Proteomes" id="UP001203852"/>
    </source>
</evidence>
<accession>A0AAN6ICU6</accession>
<name>A0AAN6ICU6_9EURO</name>
<feature type="region of interest" description="Disordered" evidence="1">
    <location>
        <begin position="1"/>
        <end position="41"/>
    </location>
</feature>
<evidence type="ECO:0000256" key="1">
    <source>
        <dbReference type="SAM" id="MobiDB-lite"/>
    </source>
</evidence>
<keyword evidence="3" id="KW-1185">Reference proteome</keyword>
<protein>
    <submittedName>
        <fullName evidence="2">Uncharacterized protein</fullName>
    </submittedName>
</protein>
<reference evidence="2" key="1">
    <citation type="journal article" date="2022" name="bioRxiv">
        <title>Deciphering the potential niche of two novel black yeast fungi from a biological soil crust based on their genomes, phenotypes, and melanin regulation.</title>
        <authorList>
            <consortium name="DOE Joint Genome Institute"/>
            <person name="Carr E.C."/>
            <person name="Barton Q."/>
            <person name="Grambo S."/>
            <person name="Sullivan M."/>
            <person name="Renfro C.M."/>
            <person name="Kuo A."/>
            <person name="Pangilinan J."/>
            <person name="Lipzen A."/>
            <person name="Keymanesh K."/>
            <person name="Savage E."/>
            <person name="Barry K."/>
            <person name="Grigoriev I.V."/>
            <person name="Riekhof W.R."/>
            <person name="Harris S.S."/>
        </authorList>
    </citation>
    <scope>NUCLEOTIDE SEQUENCE</scope>
    <source>
        <strain evidence="2">JF 03-4F</strain>
    </source>
</reference>
<gene>
    <name evidence="2" type="ORF">EDD36DRAFT_308203</name>
</gene>
<dbReference type="AlphaFoldDB" id="A0AAN6ICU6"/>
<organism evidence="2 3">
    <name type="scientific">Exophiala viscosa</name>
    <dbReference type="NCBI Taxonomy" id="2486360"/>
    <lineage>
        <taxon>Eukaryota</taxon>
        <taxon>Fungi</taxon>
        <taxon>Dikarya</taxon>
        <taxon>Ascomycota</taxon>
        <taxon>Pezizomycotina</taxon>
        <taxon>Eurotiomycetes</taxon>
        <taxon>Chaetothyriomycetidae</taxon>
        <taxon>Chaetothyriales</taxon>
        <taxon>Herpotrichiellaceae</taxon>
        <taxon>Exophiala</taxon>
    </lineage>
</organism>
<proteinExistence type="predicted"/>
<dbReference type="EMBL" id="MU404357">
    <property type="protein sequence ID" value="KAI1610944.1"/>
    <property type="molecule type" value="Genomic_DNA"/>
</dbReference>
<comment type="caution">
    <text evidence="2">The sequence shown here is derived from an EMBL/GenBank/DDBJ whole genome shotgun (WGS) entry which is preliminary data.</text>
</comment>
<evidence type="ECO:0000313" key="2">
    <source>
        <dbReference type="EMBL" id="KAI1610944.1"/>
    </source>
</evidence>
<sequence>MEQQAQLADRMHIQSPWSKMQRQPRHPEQHNAPDYTSQERNTQTLPTKFNAAQPGHIHYVSGIAELQHDKTSFDVRQKPSLLPYLGRNTRCSLSVWQVYSTLHLFLSTFANTRHLMKTRGLEEGKVEGPRGLTGGEGRSNSIYEPRQKRFSQDHFTSLHFTLHEDHFTSLDPRIFSLDIFKSNKITQQLRRKTALASRPYLQYLAQQMTLSLSF</sequence>
<dbReference type="Proteomes" id="UP001203852">
    <property type="component" value="Unassembled WGS sequence"/>
</dbReference>